<dbReference type="EMBL" id="JAPDRK010000002">
    <property type="protein sequence ID" value="KAJ9615453.1"/>
    <property type="molecule type" value="Genomic_DNA"/>
</dbReference>
<comment type="caution">
    <text evidence="1">The sequence shown here is derived from an EMBL/GenBank/DDBJ whole genome shotgun (WGS) entry which is preliminary data.</text>
</comment>
<dbReference type="Proteomes" id="UP001172673">
    <property type="component" value="Unassembled WGS sequence"/>
</dbReference>
<proteinExistence type="predicted"/>
<dbReference type="GO" id="GO:0008081">
    <property type="term" value="F:phosphoric diester hydrolase activity"/>
    <property type="evidence" value="ECO:0007669"/>
    <property type="project" value="InterPro"/>
</dbReference>
<evidence type="ECO:0000313" key="1">
    <source>
        <dbReference type="EMBL" id="KAJ9615453.1"/>
    </source>
</evidence>
<dbReference type="SUPFAM" id="SSF51695">
    <property type="entry name" value="PLC-like phosphodiesterases"/>
    <property type="match status" value="1"/>
</dbReference>
<dbReference type="Gene3D" id="3.20.20.190">
    <property type="entry name" value="Phosphatidylinositol (PI) phosphodiesterase"/>
    <property type="match status" value="1"/>
</dbReference>
<name>A0AA38XL63_9EURO</name>
<organism evidence="1 2">
    <name type="scientific">Cladophialophora chaetospira</name>
    <dbReference type="NCBI Taxonomy" id="386627"/>
    <lineage>
        <taxon>Eukaryota</taxon>
        <taxon>Fungi</taxon>
        <taxon>Dikarya</taxon>
        <taxon>Ascomycota</taxon>
        <taxon>Pezizomycotina</taxon>
        <taxon>Eurotiomycetes</taxon>
        <taxon>Chaetothyriomycetidae</taxon>
        <taxon>Chaetothyriales</taxon>
        <taxon>Herpotrichiellaceae</taxon>
        <taxon>Cladophialophora</taxon>
    </lineage>
</organism>
<sequence>MAAVGHLAIPSVFGDATNLAIINLTPYDLVQSHKPHSYQMVDWNDAFPSTVGKNSFGHAYIKIKTGLKTDEADDGGEFYYSLDDGTDNTIELALDVSGSLANYKIHLNADLTGISIANNDETVPVVFRGNSDADKNPWTPFIIAGDVKSGYIGNNPPTAWMSSILDSIGCQTLQQIVIPGTHNSGMSKVQFSSFGSMASNTKTQESDILGQLNAGARYLDIRPVYVKSDYYTGHYSKVDGDWRGSAGQSIKEAISDIRTFTSSNAELVIVYLSHTLDLSNDGDPFDDDAWNEVLVRFRNGLKSALWAVDTTDALTTIPISKFISCGPAVVIVVDERDKAYLDSKHFTGRGFFPRSAFPKYDSYANSDNLDKIREDQYSKLQDFGKTHDKDQIFLLSWTASLQGAENADPLDHITARANVLNNHLAEFKGQAPYNSPLLWRSGKGKPNIIMIDNIKPDKHLVALTAAFGVHRSTC</sequence>
<evidence type="ECO:0000313" key="2">
    <source>
        <dbReference type="Proteomes" id="UP001172673"/>
    </source>
</evidence>
<dbReference type="PANTHER" id="PTHR13593:SF143">
    <property type="entry name" value="PHOSPHATIDYLINOSITOL-SPECIFIC PHOSPHOLIPASE C X DOMAIN-CONTAINING PROTEIN"/>
    <property type="match status" value="1"/>
</dbReference>
<dbReference type="AlphaFoldDB" id="A0AA38XL63"/>
<dbReference type="InterPro" id="IPR051057">
    <property type="entry name" value="PI-PLC_domain"/>
</dbReference>
<dbReference type="InterPro" id="IPR017946">
    <property type="entry name" value="PLC-like_Pdiesterase_TIM-brl"/>
</dbReference>
<dbReference type="GO" id="GO:0006629">
    <property type="term" value="P:lipid metabolic process"/>
    <property type="evidence" value="ECO:0007669"/>
    <property type="project" value="InterPro"/>
</dbReference>
<keyword evidence="2" id="KW-1185">Reference proteome</keyword>
<evidence type="ECO:0008006" key="3">
    <source>
        <dbReference type="Google" id="ProtNLM"/>
    </source>
</evidence>
<reference evidence="1" key="1">
    <citation type="submission" date="2022-10" db="EMBL/GenBank/DDBJ databases">
        <title>Culturing micro-colonial fungi from biological soil crusts in the Mojave desert and describing Neophaeococcomyces mojavensis, and introducing the new genera and species Taxawa tesnikishii.</title>
        <authorList>
            <person name="Kurbessoian T."/>
            <person name="Stajich J.E."/>
        </authorList>
    </citation>
    <scope>NUCLEOTIDE SEQUENCE</scope>
    <source>
        <strain evidence="1">TK_41</strain>
    </source>
</reference>
<gene>
    <name evidence="1" type="ORF">H2200_001528</name>
</gene>
<protein>
    <recommendedName>
        <fullName evidence="3">Phosphatidylinositol diacylglycerol-lyase</fullName>
    </recommendedName>
</protein>
<dbReference type="PANTHER" id="PTHR13593">
    <property type="match status" value="1"/>
</dbReference>
<accession>A0AA38XL63</accession>